<evidence type="ECO:0000313" key="4">
    <source>
        <dbReference type="Proteomes" id="UP001642409"/>
    </source>
</evidence>
<reference evidence="2" key="1">
    <citation type="submission" date="2023-06" db="EMBL/GenBank/DDBJ databases">
        <authorList>
            <person name="Kurt Z."/>
        </authorList>
    </citation>
    <scope>NUCLEOTIDE SEQUENCE</scope>
</reference>
<reference evidence="3 4" key="2">
    <citation type="submission" date="2024-07" db="EMBL/GenBank/DDBJ databases">
        <authorList>
            <person name="Akdeniz Z."/>
        </authorList>
    </citation>
    <scope>NUCLEOTIDE SEQUENCE [LARGE SCALE GENOMIC DNA]</scope>
</reference>
<keyword evidence="1" id="KW-0472">Membrane</keyword>
<evidence type="ECO:0000313" key="2">
    <source>
        <dbReference type="EMBL" id="CAI9955080.1"/>
    </source>
</evidence>
<feature type="transmembrane region" description="Helical" evidence="1">
    <location>
        <begin position="249"/>
        <end position="272"/>
    </location>
</feature>
<keyword evidence="4" id="KW-1185">Reference proteome</keyword>
<feature type="transmembrane region" description="Helical" evidence="1">
    <location>
        <begin position="32"/>
        <end position="54"/>
    </location>
</feature>
<evidence type="ECO:0000256" key="1">
    <source>
        <dbReference type="SAM" id="Phobius"/>
    </source>
</evidence>
<keyword evidence="1" id="KW-1133">Transmembrane helix</keyword>
<dbReference type="EMBL" id="CAXDID020000364">
    <property type="protein sequence ID" value="CAL6082413.1"/>
    <property type="molecule type" value="Genomic_DNA"/>
</dbReference>
<proteinExistence type="predicted"/>
<keyword evidence="1 2" id="KW-0812">Transmembrane</keyword>
<feature type="transmembrane region" description="Helical" evidence="1">
    <location>
        <begin position="74"/>
        <end position="93"/>
    </location>
</feature>
<comment type="caution">
    <text evidence="2">The sequence shown here is derived from an EMBL/GenBank/DDBJ whole genome shotgun (WGS) entry which is preliminary data.</text>
</comment>
<evidence type="ECO:0000313" key="3">
    <source>
        <dbReference type="EMBL" id="CAL6082413.1"/>
    </source>
</evidence>
<dbReference type="EMBL" id="CATOUU010000855">
    <property type="protein sequence ID" value="CAI9955080.1"/>
    <property type="molecule type" value="Genomic_DNA"/>
</dbReference>
<accession>A0AA86Q9Y4</accession>
<protein>
    <submittedName>
        <fullName evidence="2">Transmembrane domain-containing protein</fullName>
    </submittedName>
    <submittedName>
        <fullName evidence="3">Transmembrane_domain-containing protein</fullName>
    </submittedName>
</protein>
<feature type="transmembrane region" description="Helical" evidence="1">
    <location>
        <begin position="146"/>
        <end position="164"/>
    </location>
</feature>
<gene>
    <name evidence="2" type="ORF">HINF_LOCUS42725</name>
    <name evidence="3" type="ORF">HINF_LOCUS61205</name>
</gene>
<sequence>MSYEVCIQKCSELVCSIFPSCYKKSRYSTTLLLSFAVVFFILSVANIVLAGMFIHKRIKSKNKATDEYIKISAITVLALVCRAFWCLFSQYYYRDNLPVETEQVLNAIALTCIYLQQSFYVQSWIQIILILNALRGQKIVKYSFSTIDILISVAAIIIIIIRCVSNDTNLYSVFCEIVAGVNIVLGLVFIIVGGILFKKLQVHFKFCSKTVQSFVLVSIIFLILTWTRFLTQIWKEISGEYLEQNTFGVLQYFLPDTVSTLVINGMQIQIYLQMNKKQSNTDRQELVGEGSQAYTL</sequence>
<dbReference type="Proteomes" id="UP001642409">
    <property type="component" value="Unassembled WGS sequence"/>
</dbReference>
<dbReference type="AlphaFoldDB" id="A0AA86Q9Y4"/>
<organism evidence="2">
    <name type="scientific">Hexamita inflata</name>
    <dbReference type="NCBI Taxonomy" id="28002"/>
    <lineage>
        <taxon>Eukaryota</taxon>
        <taxon>Metamonada</taxon>
        <taxon>Diplomonadida</taxon>
        <taxon>Hexamitidae</taxon>
        <taxon>Hexamitinae</taxon>
        <taxon>Hexamita</taxon>
    </lineage>
</organism>
<feature type="transmembrane region" description="Helical" evidence="1">
    <location>
        <begin position="170"/>
        <end position="197"/>
    </location>
</feature>
<name>A0AA86Q9Y4_9EUKA</name>
<feature type="transmembrane region" description="Helical" evidence="1">
    <location>
        <begin position="209"/>
        <end position="229"/>
    </location>
</feature>